<organism evidence="9 10">
    <name type="scientific">Nitrosococcus watsoni (strain C-113)</name>
    <dbReference type="NCBI Taxonomy" id="105559"/>
    <lineage>
        <taxon>Bacteria</taxon>
        <taxon>Pseudomonadati</taxon>
        <taxon>Pseudomonadota</taxon>
        <taxon>Gammaproteobacteria</taxon>
        <taxon>Chromatiales</taxon>
        <taxon>Chromatiaceae</taxon>
        <taxon>Nitrosococcus</taxon>
    </lineage>
</organism>
<dbReference type="PANTHER" id="PTHR21368">
    <property type="entry name" value="50S RIBOSOMAL PROTEIN L9"/>
    <property type="match status" value="1"/>
</dbReference>
<dbReference type="Pfam" id="PF03948">
    <property type="entry name" value="Ribosomal_L9_C"/>
    <property type="match status" value="1"/>
</dbReference>
<dbReference type="RefSeq" id="WP_013221705.1">
    <property type="nucleotide sequence ID" value="NC_014315.1"/>
</dbReference>
<protein>
    <recommendedName>
        <fullName evidence="6 7">Large ribosomal subunit protein bL9</fullName>
    </recommendedName>
</protein>
<comment type="function">
    <text evidence="7">Binds to the 23S rRNA.</text>
</comment>
<dbReference type="SUPFAM" id="SSF55658">
    <property type="entry name" value="L9 N-domain-like"/>
    <property type="match status" value="1"/>
</dbReference>
<accession>D8KBJ3</accession>
<proteinExistence type="inferred from homology"/>
<dbReference type="GO" id="GO:0006412">
    <property type="term" value="P:translation"/>
    <property type="evidence" value="ECO:0007669"/>
    <property type="project" value="UniProtKB-UniRule"/>
</dbReference>
<dbReference type="eggNOG" id="COG0359">
    <property type="taxonomic scope" value="Bacteria"/>
</dbReference>
<keyword evidence="10" id="KW-1185">Reference proteome</keyword>
<keyword evidence="4 7" id="KW-0689">Ribosomal protein</keyword>
<reference evidence="9 10" key="1">
    <citation type="submission" date="2010-06" db="EMBL/GenBank/DDBJ databases">
        <title>Complete sequence of chromosome of Nitrosococcus watsoni C-113.</title>
        <authorList>
            <consortium name="US DOE Joint Genome Institute"/>
            <person name="Lucas S."/>
            <person name="Copeland A."/>
            <person name="Lapidus A."/>
            <person name="Cheng J.-F."/>
            <person name="Bruce D."/>
            <person name="Goodwin L."/>
            <person name="Pitluck S."/>
            <person name="Malfatti S.A."/>
            <person name="Chain P.S.G."/>
            <person name="Land M."/>
            <person name="Hauser L."/>
            <person name="Kyrpides N."/>
            <person name="Ivanova N."/>
            <person name="Cambell M.A."/>
            <person name="Heidelberg J.F."/>
            <person name="Klotz M.G."/>
            <person name="Woyke T."/>
        </authorList>
    </citation>
    <scope>NUCLEOTIDE SEQUENCE [LARGE SCALE GENOMIC DNA]</scope>
    <source>
        <strain evidence="9 10">C-113</strain>
    </source>
</reference>
<dbReference type="InterPro" id="IPR009027">
    <property type="entry name" value="Ribosomal_bL9/RNase_H1_N"/>
</dbReference>
<dbReference type="Gene3D" id="3.10.430.100">
    <property type="entry name" value="Ribosomal protein L9, C-terminal domain"/>
    <property type="match status" value="1"/>
</dbReference>
<dbReference type="GO" id="GO:0019843">
    <property type="term" value="F:rRNA binding"/>
    <property type="evidence" value="ECO:0007669"/>
    <property type="project" value="UniProtKB-UniRule"/>
</dbReference>
<dbReference type="InterPro" id="IPR000244">
    <property type="entry name" value="Ribosomal_bL9"/>
</dbReference>
<keyword evidence="2 7" id="KW-0699">rRNA-binding</keyword>
<dbReference type="Gene3D" id="3.40.5.10">
    <property type="entry name" value="Ribosomal protein L9, N-terminal domain"/>
    <property type="match status" value="1"/>
</dbReference>
<evidence type="ECO:0000313" key="10">
    <source>
        <dbReference type="Proteomes" id="UP000000393"/>
    </source>
</evidence>
<evidence type="ECO:0000256" key="7">
    <source>
        <dbReference type="HAMAP-Rule" id="MF_00503"/>
    </source>
</evidence>
<sequence>MEVILLEQVVNLGKLGDKVTVKSGYARNYLIPQGRAVSATKENEAYFESRKAELEKAAGDKVAVAERRKQALADLGSVTIAAKVGTEGKLFGSVGVADIAEALTNAGVEVNKKEVRLPEGALRQVGEYELAIHLHPTVEAPIKVVVTGEEG</sequence>
<feature type="domain" description="Ribosomal protein L9" evidence="8">
    <location>
        <begin position="13"/>
        <end position="40"/>
    </location>
</feature>
<dbReference type="InterPro" id="IPR036791">
    <property type="entry name" value="Ribosomal_bL9_C_sf"/>
</dbReference>
<dbReference type="InterPro" id="IPR036935">
    <property type="entry name" value="Ribosomal_bL9_N_sf"/>
</dbReference>
<dbReference type="GO" id="GO:1990904">
    <property type="term" value="C:ribonucleoprotein complex"/>
    <property type="evidence" value="ECO:0007669"/>
    <property type="project" value="UniProtKB-KW"/>
</dbReference>
<evidence type="ECO:0000256" key="2">
    <source>
        <dbReference type="ARBA" id="ARBA00022730"/>
    </source>
</evidence>
<dbReference type="PROSITE" id="PS00651">
    <property type="entry name" value="RIBOSOMAL_L9"/>
    <property type="match status" value="1"/>
</dbReference>
<dbReference type="EMBL" id="CP002086">
    <property type="protein sequence ID" value="ADJ29640.1"/>
    <property type="molecule type" value="Genomic_DNA"/>
</dbReference>
<dbReference type="AlphaFoldDB" id="D8KBJ3"/>
<dbReference type="KEGG" id="nwa:Nwat_2898"/>
<gene>
    <name evidence="7" type="primary">rplI</name>
    <name evidence="9" type="ordered locus">Nwat_2898</name>
</gene>
<evidence type="ECO:0000256" key="6">
    <source>
        <dbReference type="ARBA" id="ARBA00035292"/>
    </source>
</evidence>
<dbReference type="InterPro" id="IPR020069">
    <property type="entry name" value="Ribosomal_bL9_C"/>
</dbReference>
<name>D8KBJ3_NITWC</name>
<dbReference type="STRING" id="105559.Nwat_2898"/>
<dbReference type="GO" id="GO:0005840">
    <property type="term" value="C:ribosome"/>
    <property type="evidence" value="ECO:0007669"/>
    <property type="project" value="UniProtKB-KW"/>
</dbReference>
<dbReference type="InterPro" id="IPR020070">
    <property type="entry name" value="Ribosomal_bL9_N"/>
</dbReference>
<dbReference type="HAMAP" id="MF_00503">
    <property type="entry name" value="Ribosomal_bL9"/>
    <property type="match status" value="1"/>
</dbReference>
<keyword evidence="5 7" id="KW-0687">Ribonucleoprotein</keyword>
<dbReference type="NCBIfam" id="TIGR00158">
    <property type="entry name" value="L9"/>
    <property type="match status" value="1"/>
</dbReference>
<dbReference type="InterPro" id="IPR020594">
    <property type="entry name" value="Ribosomal_bL9_bac/chp"/>
</dbReference>
<evidence type="ECO:0000313" key="9">
    <source>
        <dbReference type="EMBL" id="ADJ29640.1"/>
    </source>
</evidence>
<dbReference type="GO" id="GO:0003735">
    <property type="term" value="F:structural constituent of ribosome"/>
    <property type="evidence" value="ECO:0007669"/>
    <property type="project" value="InterPro"/>
</dbReference>
<evidence type="ECO:0000256" key="4">
    <source>
        <dbReference type="ARBA" id="ARBA00022980"/>
    </source>
</evidence>
<dbReference type="Proteomes" id="UP000000393">
    <property type="component" value="Chromosome"/>
</dbReference>
<dbReference type="SUPFAM" id="SSF55653">
    <property type="entry name" value="Ribosomal protein L9 C-domain"/>
    <property type="match status" value="1"/>
</dbReference>
<evidence type="ECO:0000256" key="1">
    <source>
        <dbReference type="ARBA" id="ARBA00010605"/>
    </source>
</evidence>
<dbReference type="HOGENOM" id="CLU_078938_4_1_6"/>
<dbReference type="OrthoDB" id="9788336at2"/>
<evidence type="ECO:0000256" key="5">
    <source>
        <dbReference type="ARBA" id="ARBA00023274"/>
    </source>
</evidence>
<dbReference type="Pfam" id="PF01281">
    <property type="entry name" value="Ribosomal_L9_N"/>
    <property type="match status" value="1"/>
</dbReference>
<evidence type="ECO:0000256" key="3">
    <source>
        <dbReference type="ARBA" id="ARBA00022884"/>
    </source>
</evidence>
<evidence type="ECO:0000259" key="8">
    <source>
        <dbReference type="PROSITE" id="PS00651"/>
    </source>
</evidence>
<keyword evidence="3 7" id="KW-0694">RNA-binding</keyword>
<comment type="similarity">
    <text evidence="1 7">Belongs to the bacterial ribosomal protein bL9 family.</text>
</comment>